<dbReference type="EMBL" id="JABBWD010000092">
    <property type="protein sequence ID" value="KAG1766855.1"/>
    <property type="molecule type" value="Genomic_DNA"/>
</dbReference>
<sequence>MKKPTVVYKNVENFSFDNADVILYVQQNNPDDDHTVVNHLFRVHKAILSLHSHAFESMFLVPMPPVGSHSQQFHDGLLMFRMYDELKDVTDLLQTFYYPCSSAIIIPPHASDTPIRLRGLLNIAHKYQVNQLYEHIVTFIKADWPQTLPRWDFLDDIDRQRMLEPQTTLPWDPVLDDEQKMSEPAAAIHIAREFDIPEVLPAAFYHLARIEISCDYDEARQDLCPRSEHAARWGMLTPEDMNCLMRGKEEIASIMGHFVNQTRSKCCHPCKSSWEETLFMTNYGRDPLEVLRRFIRRYELCDVCRESLATRAMVKREEIWFKLPEIFHLPVVPPWCTDHF</sequence>
<gene>
    <name evidence="2" type="ORF">EV702DRAFT_785254</name>
</gene>
<name>A0A9P7CVW0_9AGAM</name>
<comment type="caution">
    <text evidence="2">The sequence shown here is derived from an EMBL/GenBank/DDBJ whole genome shotgun (WGS) entry which is preliminary data.</text>
</comment>
<feature type="domain" description="BTB" evidence="1">
    <location>
        <begin position="19"/>
        <end position="97"/>
    </location>
</feature>
<dbReference type="Gene3D" id="3.30.710.10">
    <property type="entry name" value="Potassium Channel Kv1.1, Chain A"/>
    <property type="match status" value="1"/>
</dbReference>
<dbReference type="AlphaFoldDB" id="A0A9P7CVW0"/>
<accession>A0A9P7CVW0</accession>
<organism evidence="2 3">
    <name type="scientific">Suillus placidus</name>
    <dbReference type="NCBI Taxonomy" id="48579"/>
    <lineage>
        <taxon>Eukaryota</taxon>
        <taxon>Fungi</taxon>
        <taxon>Dikarya</taxon>
        <taxon>Basidiomycota</taxon>
        <taxon>Agaricomycotina</taxon>
        <taxon>Agaricomycetes</taxon>
        <taxon>Agaricomycetidae</taxon>
        <taxon>Boletales</taxon>
        <taxon>Suillineae</taxon>
        <taxon>Suillaceae</taxon>
        <taxon>Suillus</taxon>
    </lineage>
</organism>
<keyword evidence="3" id="KW-1185">Reference proteome</keyword>
<protein>
    <recommendedName>
        <fullName evidence="1">BTB domain-containing protein</fullName>
    </recommendedName>
</protein>
<reference evidence="2" key="1">
    <citation type="journal article" date="2020" name="New Phytol.">
        <title>Comparative genomics reveals dynamic genome evolution in host specialist ectomycorrhizal fungi.</title>
        <authorList>
            <person name="Lofgren L.A."/>
            <person name="Nguyen N.H."/>
            <person name="Vilgalys R."/>
            <person name="Ruytinx J."/>
            <person name="Liao H.L."/>
            <person name="Branco S."/>
            <person name="Kuo A."/>
            <person name="LaButti K."/>
            <person name="Lipzen A."/>
            <person name="Andreopoulos W."/>
            <person name="Pangilinan J."/>
            <person name="Riley R."/>
            <person name="Hundley H."/>
            <person name="Na H."/>
            <person name="Barry K."/>
            <person name="Grigoriev I.V."/>
            <person name="Stajich J.E."/>
            <person name="Kennedy P.G."/>
        </authorList>
    </citation>
    <scope>NUCLEOTIDE SEQUENCE</scope>
    <source>
        <strain evidence="2">DOB743</strain>
    </source>
</reference>
<evidence type="ECO:0000313" key="2">
    <source>
        <dbReference type="EMBL" id="KAG1766855.1"/>
    </source>
</evidence>
<dbReference type="InterPro" id="IPR000210">
    <property type="entry name" value="BTB/POZ_dom"/>
</dbReference>
<dbReference type="Proteomes" id="UP000714275">
    <property type="component" value="Unassembled WGS sequence"/>
</dbReference>
<dbReference type="SMART" id="SM00225">
    <property type="entry name" value="BTB"/>
    <property type="match status" value="1"/>
</dbReference>
<dbReference type="InterPro" id="IPR011333">
    <property type="entry name" value="SKP1/BTB/POZ_sf"/>
</dbReference>
<dbReference type="OrthoDB" id="3218112at2759"/>
<dbReference type="SUPFAM" id="SSF54695">
    <property type="entry name" value="POZ domain"/>
    <property type="match status" value="1"/>
</dbReference>
<dbReference type="CDD" id="cd18186">
    <property type="entry name" value="BTB_POZ_ZBTB_KLHL-like"/>
    <property type="match status" value="1"/>
</dbReference>
<proteinExistence type="predicted"/>
<evidence type="ECO:0000313" key="3">
    <source>
        <dbReference type="Proteomes" id="UP000714275"/>
    </source>
</evidence>
<evidence type="ECO:0000259" key="1">
    <source>
        <dbReference type="PROSITE" id="PS50097"/>
    </source>
</evidence>
<dbReference type="Pfam" id="PF00651">
    <property type="entry name" value="BTB"/>
    <property type="match status" value="1"/>
</dbReference>
<dbReference type="PROSITE" id="PS50097">
    <property type="entry name" value="BTB"/>
    <property type="match status" value="1"/>
</dbReference>